<dbReference type="AlphaFoldDB" id="H8YW89"/>
<reference evidence="3" key="1">
    <citation type="submission" date="2011-06" db="EMBL/GenBank/DDBJ databases">
        <authorList>
            <consortium name="US DOE Joint Genome Institute (JGI-PGF)"/>
            <person name="Lucas S."/>
            <person name="Han J."/>
            <person name="Lapidus A."/>
            <person name="Cheng J.-F."/>
            <person name="Goodwin L."/>
            <person name="Pitluck S."/>
            <person name="Peters L."/>
            <person name="Land M.L."/>
            <person name="Hauser L."/>
            <person name="Vogl K."/>
            <person name="Liu Z."/>
            <person name="Overmann J."/>
            <person name="Frigaard N.-U."/>
            <person name="Bryant D.A."/>
            <person name="Woyke T.J."/>
        </authorList>
    </citation>
    <scope>NUCLEOTIDE SEQUENCE [LARGE SCALE GENOMIC DNA]</scope>
    <source>
        <strain evidence="3">970</strain>
    </source>
</reference>
<dbReference type="OrthoDB" id="9788272at2"/>
<dbReference type="InterPro" id="IPR005835">
    <property type="entry name" value="NTP_transferase_dom"/>
</dbReference>
<proteinExistence type="predicted"/>
<evidence type="ECO:0000259" key="1">
    <source>
        <dbReference type="Pfam" id="PF00483"/>
    </source>
</evidence>
<dbReference type="Pfam" id="PF00483">
    <property type="entry name" value="NTP_transferase"/>
    <property type="match status" value="1"/>
</dbReference>
<dbReference type="SUPFAM" id="SSF53448">
    <property type="entry name" value="Nucleotide-diphospho-sugar transferases"/>
    <property type="match status" value="1"/>
</dbReference>
<dbReference type="Gene3D" id="3.90.550.10">
    <property type="entry name" value="Spore Coat Polysaccharide Biosynthesis Protein SpsA, Chain A"/>
    <property type="match status" value="1"/>
</dbReference>
<feature type="domain" description="Nucleotidyl transferase" evidence="1">
    <location>
        <begin position="4"/>
        <end position="37"/>
    </location>
</feature>
<dbReference type="Proteomes" id="UP000002964">
    <property type="component" value="Unassembled WGS sequence"/>
</dbReference>
<name>H8YW89_9GAMM</name>
<evidence type="ECO:0000313" key="2">
    <source>
        <dbReference type="EMBL" id="EIC23692.1"/>
    </source>
</evidence>
<dbReference type="EMBL" id="JH603164">
    <property type="protein sequence ID" value="EIC23692.1"/>
    <property type="molecule type" value="Genomic_DNA"/>
</dbReference>
<organism evidence="2 3">
    <name type="scientific">Thiorhodovibrio frisius</name>
    <dbReference type="NCBI Taxonomy" id="631362"/>
    <lineage>
        <taxon>Bacteria</taxon>
        <taxon>Pseudomonadati</taxon>
        <taxon>Pseudomonadota</taxon>
        <taxon>Gammaproteobacteria</taxon>
        <taxon>Chromatiales</taxon>
        <taxon>Chromatiaceae</taxon>
        <taxon>Thiorhodovibrio</taxon>
    </lineage>
</organism>
<keyword evidence="3" id="KW-1185">Reference proteome</keyword>
<dbReference type="InterPro" id="IPR029044">
    <property type="entry name" value="Nucleotide-diphossugar_trans"/>
</dbReference>
<accession>H8YW89</accession>
<protein>
    <submittedName>
        <fullName evidence="2">Nucleoside-diphosphate-sugar pyrophosphorylase family protein</fullName>
    </submittedName>
</protein>
<sequence>MPQALILVGGQGTRLGPLTAALPKPMLDIGGRPFIDRLPCSLETDILPRLARAHGLKGQVLQSSIVRLCLVVHH</sequence>
<dbReference type="HOGENOM" id="CLU_2686654_0_0_6"/>
<dbReference type="RefSeq" id="WP_009146667.1">
    <property type="nucleotide sequence ID" value="NZ_CP121471.1"/>
</dbReference>
<dbReference type="STRING" id="631362.Thi970DRAFT_00186"/>
<reference evidence="2 3" key="2">
    <citation type="submission" date="2011-11" db="EMBL/GenBank/DDBJ databases">
        <authorList>
            <consortium name="US DOE Joint Genome Institute"/>
            <person name="Lucas S."/>
            <person name="Han J."/>
            <person name="Lapidus A."/>
            <person name="Cheng J.-F."/>
            <person name="Goodwin L."/>
            <person name="Pitluck S."/>
            <person name="Peters L."/>
            <person name="Ovchinnikova G."/>
            <person name="Zhang X."/>
            <person name="Detter J.C."/>
            <person name="Han C."/>
            <person name="Tapia R."/>
            <person name="Land M."/>
            <person name="Hauser L."/>
            <person name="Kyrpides N."/>
            <person name="Ivanova N."/>
            <person name="Pagani I."/>
            <person name="Vogl K."/>
            <person name="Liu Z."/>
            <person name="Overmann J."/>
            <person name="Frigaard N.-U."/>
            <person name="Bryant D."/>
            <person name="Woyke T."/>
        </authorList>
    </citation>
    <scope>NUCLEOTIDE SEQUENCE [LARGE SCALE GENOMIC DNA]</scope>
    <source>
        <strain evidence="2 3">970</strain>
    </source>
</reference>
<gene>
    <name evidence="2" type="ORF">Thi970DRAFT_00186</name>
</gene>
<evidence type="ECO:0000313" key="3">
    <source>
        <dbReference type="Proteomes" id="UP000002964"/>
    </source>
</evidence>